<evidence type="ECO:0000256" key="3">
    <source>
        <dbReference type="ARBA" id="ARBA00023054"/>
    </source>
</evidence>
<dbReference type="VEuPathDB" id="VectorBase:ASIS005552"/>
<gene>
    <name evidence="8" type="ORF">ZHAS_00006097</name>
</gene>
<feature type="compositionally biased region" description="Low complexity" evidence="5">
    <location>
        <begin position="1407"/>
        <end position="1425"/>
    </location>
</feature>
<dbReference type="InterPro" id="IPR035974">
    <property type="entry name" value="Rap/Ran-GAP_sf"/>
</dbReference>
<dbReference type="GO" id="GO:0005737">
    <property type="term" value="C:cytoplasm"/>
    <property type="evidence" value="ECO:0007669"/>
    <property type="project" value="TreeGrafter"/>
</dbReference>
<feature type="compositionally biased region" description="Low complexity" evidence="5">
    <location>
        <begin position="1158"/>
        <end position="1178"/>
    </location>
</feature>
<feature type="compositionally biased region" description="Low complexity" evidence="5">
    <location>
        <begin position="1358"/>
        <end position="1371"/>
    </location>
</feature>
<dbReference type="EnsemblMetazoa" id="ASIC006097-RA">
    <property type="protein sequence ID" value="ASIC006097-PA"/>
    <property type="gene ID" value="ASIC006097"/>
</dbReference>
<evidence type="ECO:0000259" key="7">
    <source>
        <dbReference type="PROSITE" id="PS50106"/>
    </source>
</evidence>
<feature type="compositionally biased region" description="Polar residues" evidence="5">
    <location>
        <begin position="334"/>
        <end position="346"/>
    </location>
</feature>
<evidence type="ECO:0000259" key="6">
    <source>
        <dbReference type="PROSITE" id="PS50085"/>
    </source>
</evidence>
<dbReference type="InterPro" id="IPR001478">
    <property type="entry name" value="PDZ"/>
</dbReference>
<feature type="compositionally biased region" description="Polar residues" evidence="5">
    <location>
        <begin position="1382"/>
        <end position="1397"/>
    </location>
</feature>
<dbReference type="FunFam" id="3.40.50.11210:FF:000002">
    <property type="entry name" value="Signal-induced proliferation-associated 1-like protein 1"/>
    <property type="match status" value="1"/>
</dbReference>
<feature type="region of interest" description="Disordered" evidence="5">
    <location>
        <begin position="196"/>
        <end position="219"/>
    </location>
</feature>
<dbReference type="Pfam" id="PF21022">
    <property type="entry name" value="Rap-GAP_dimer"/>
    <property type="match status" value="1"/>
</dbReference>
<dbReference type="Pfam" id="PF02145">
    <property type="entry name" value="Rap_GAP"/>
    <property type="match status" value="1"/>
</dbReference>
<feature type="region of interest" description="Disordered" evidence="5">
    <location>
        <begin position="302"/>
        <end position="346"/>
    </location>
</feature>
<dbReference type="Gene3D" id="2.30.42.10">
    <property type="match status" value="1"/>
</dbReference>
<dbReference type="VEuPathDB" id="VectorBase:ASIC006097"/>
<keyword evidence="10" id="KW-1185">Reference proteome</keyword>
<evidence type="ECO:0000313" key="9">
    <source>
        <dbReference type="EnsemblMetazoa" id="ASIC006097-PA"/>
    </source>
</evidence>
<reference evidence="8 10" key="1">
    <citation type="journal article" date="2014" name="BMC Genomics">
        <title>Genome sequence of Anopheles sinensis provides insight into genetics basis of mosquito competence for malaria parasites.</title>
        <authorList>
            <person name="Zhou D."/>
            <person name="Zhang D."/>
            <person name="Ding G."/>
            <person name="Shi L."/>
            <person name="Hou Q."/>
            <person name="Ye Y."/>
            <person name="Xu Y."/>
            <person name="Zhou H."/>
            <person name="Xiong C."/>
            <person name="Li S."/>
            <person name="Yu J."/>
            <person name="Hong S."/>
            <person name="Yu X."/>
            <person name="Zou P."/>
            <person name="Chen C."/>
            <person name="Chang X."/>
            <person name="Wang W."/>
            <person name="Lv Y."/>
            <person name="Sun Y."/>
            <person name="Ma L."/>
            <person name="Shen B."/>
            <person name="Zhu C."/>
        </authorList>
    </citation>
    <scope>NUCLEOTIDE SEQUENCE [LARGE SCALE GENOMIC DNA]</scope>
</reference>
<keyword evidence="2" id="KW-0597">Phosphoprotein</keyword>
<dbReference type="SUPFAM" id="SSF111347">
    <property type="entry name" value="Rap/Ran-GAP"/>
    <property type="match status" value="1"/>
</dbReference>
<dbReference type="PROSITE" id="PS50106">
    <property type="entry name" value="PDZ"/>
    <property type="match status" value="1"/>
</dbReference>
<dbReference type="InterPro" id="IPR036034">
    <property type="entry name" value="PDZ_sf"/>
</dbReference>
<sequence length="1764" mass="188943">MINVTEVGGPPPHMNGGPVSVLPQMMPTPVIAGAGIAMMGHAQQQQQQQQQGQPPPQRHQLPPSGMHHPHPPGALVSHPQGAPLVAAGGGPQARPSARERAMHAVEYYKSNVRRARVDAGLARNSLHERYSYVQRQMVAMGNGGGGGGIVPTKLSPHSHTDHLYRSAGQDHLHPGGTNLRREYGSHGSIDVISSDRHAHHHHHHTGGGQGGAGSGALSATTTGENFLTMLQEYQPFGLDASSLLYSLNKHHGHSHHSGGGGGGAAVVGVNGNGATSGTASGAEDVVDRGANASPKLRNKFHRLWGSSANGGGGSGSNGSSNGSNGKQSRQSSSAGTATATNGVSPATASLDDSQLCMALNVSASSTTTTVSSADIEERQRRRAFAHFDCRSLTANLGYAAKLRGFLLERRRNTTTGASAAATYGTRSSTPDGESVDEDYGDGQQNELLENCPFFRNEIGGEEEREVSLTRMAGSGATTTSSAALPPGQRRAIHRPALAYGVSVLECGANDTLWKGYTCPYQKGPRPIEQIDNGALYYRQYFFGQEHQNWFGMDEHLGPVAISIKREKLNPNPTQTLALHGSDVAPTTTHSNEQYLYRLIVRTSELLTLRGSVIEDSIPNARGTGKHVNTKEILEYVAPEVQINCLRLAVGTPQCEQQLLKLDEQGLTNKYKVGILYCRAGQASEEDMYNNEEAGPAFNEFLDTIGKRVRLKGFEHYKAGLDNKTDSTGTHSLYASHQDCEIMFHVSTMLPFTPNNRQQLLRKRHIGNDIVTIVFQEPGAAPFTPKNIRSQFQHVFIIVRAVNPCTEHTQYRVAVSRSKDVPVFGPPVRAGSHYPRGKQFAEFLLSKVINAENAAHRSVKFAMMAIRTRQEYLKDLATNYSTATVVDTGQRFSIFPSKKRERTSKPRFSGDLSQRGAFCWQVVLHDSGQSTQVDCFLGISAETFVLIEECTRQIIFVTPCKAILGWSTSQNSLRVYYHQGECVTLNMRDTGDRDEQLEVIERLRAVTNGCGALELSLRRNPMGQLGFHVQPDGVVTQVEISGQAWAAGLRQGYRLVEICKVAVATLSHDQMVDLLKTSAQVTVTVIESFADFTPRRGCTLQNCRFNSMNYESEYDSMLGEGGGGKNGSGGVGGSGSSKKVLPGGQLQSSASHRRRYERNFSPPRSSNSSGYGTGSSSRSFTAPVVNPGAGSGQPVTPVASGGGVDQQQQHQQRYTADMGMGTLTSSSSGHSSNDERWYDVLDPPQEASSMMAPPPPPSDPAGNYHHPKLTASSNSLPLAGSAPRPLSLHNEGRNTSHQAGGSTAATAAGRSDTSANIALLKRLIIADAMGTDGGSMTHQQQQQQHQSMGPPGNGHPEPLYSSSLKNLSNHHLSATEEEDLSRHNSPQLRRSATTTNIYGINGKKAPTSGSSASSSRNNSPRPNANGGETKLRSGALKGGQHHPQRNSVNYTGSTLQEDLMKLINPDYIANDDNFNAGGMERMQKGHHNSHSLGNIAASLGGGGLKPIPQKSRSREAMNHLGSNQQLATSGGGGGGGGLKLANGGMNGGGGGSTSPSNSNGSNSNGGGGGMASGEEDVIFTTARPATVISSTTSNSSSPASELLMGKHHLNEDHLKMSPSRKQQSPYANGGGGILKNGGPSPAQNGTATNGGGKIPLPDMKEMDWSSLVDTATKAMTQFSETVAKSQHPGSNVYYDDISQVLPELQSQVSQLSDRVLREQRRRRSLEHAVRRLTEENRRLQDESQAAVQQLRRFTEWFFQTIDRQS</sequence>
<protein>
    <submittedName>
        <fullName evidence="8 9">Uncharacterized protein</fullName>
    </submittedName>
</protein>
<dbReference type="InterPro" id="IPR050989">
    <property type="entry name" value="Rap1_Ran_GAP"/>
</dbReference>
<dbReference type="EMBL" id="ATLV01014415">
    <property type="status" value="NOT_ANNOTATED_CDS"/>
    <property type="molecule type" value="Genomic_DNA"/>
</dbReference>
<dbReference type="STRING" id="74873.A0A084VL53"/>
<feature type="compositionally biased region" description="Low complexity" evidence="5">
    <location>
        <begin position="1552"/>
        <end position="1561"/>
    </location>
</feature>
<dbReference type="SUPFAM" id="SSF50156">
    <property type="entry name" value="PDZ domain-like"/>
    <property type="match status" value="1"/>
</dbReference>
<feature type="region of interest" description="Disordered" evidence="5">
    <location>
        <begin position="415"/>
        <end position="440"/>
    </location>
</feature>
<dbReference type="GO" id="GO:0051056">
    <property type="term" value="P:regulation of small GTPase mediated signal transduction"/>
    <property type="evidence" value="ECO:0007669"/>
    <property type="project" value="InterPro"/>
</dbReference>
<evidence type="ECO:0000313" key="10">
    <source>
        <dbReference type="Proteomes" id="UP000030765"/>
    </source>
</evidence>
<accession>A0A084VL53</accession>
<feature type="region of interest" description="Disordered" evidence="5">
    <location>
        <begin position="1"/>
        <end position="21"/>
    </location>
</feature>
<organism evidence="8">
    <name type="scientific">Anopheles sinensis</name>
    <name type="common">Mosquito</name>
    <dbReference type="NCBI Taxonomy" id="74873"/>
    <lineage>
        <taxon>Eukaryota</taxon>
        <taxon>Metazoa</taxon>
        <taxon>Ecdysozoa</taxon>
        <taxon>Arthropoda</taxon>
        <taxon>Hexapoda</taxon>
        <taxon>Insecta</taxon>
        <taxon>Pterygota</taxon>
        <taxon>Neoptera</taxon>
        <taxon>Endopterygota</taxon>
        <taxon>Diptera</taxon>
        <taxon>Nematocera</taxon>
        <taxon>Culicoidea</taxon>
        <taxon>Culicidae</taxon>
        <taxon>Anophelinae</taxon>
        <taxon>Anopheles</taxon>
    </lineage>
</organism>
<keyword evidence="1" id="KW-0343">GTPase activation</keyword>
<dbReference type="SMART" id="SM00228">
    <property type="entry name" value="PDZ"/>
    <property type="match status" value="1"/>
</dbReference>
<feature type="region of interest" description="Disordered" evidence="5">
    <location>
        <begin position="1614"/>
        <end position="1654"/>
    </location>
</feature>
<feature type="compositionally biased region" description="Gly residues" evidence="5">
    <location>
        <begin position="1528"/>
        <end position="1551"/>
    </location>
</feature>
<evidence type="ECO:0000313" key="8">
    <source>
        <dbReference type="EMBL" id="KFB38697.1"/>
    </source>
</evidence>
<dbReference type="Proteomes" id="UP000030765">
    <property type="component" value="Unassembled WGS sequence"/>
</dbReference>
<dbReference type="Gene3D" id="3.40.50.11210">
    <property type="entry name" value="Rap/Ran-GAP"/>
    <property type="match status" value="1"/>
</dbReference>
<keyword evidence="3 4" id="KW-0175">Coiled coil</keyword>
<feature type="region of interest" description="Disordered" evidence="5">
    <location>
        <begin position="1522"/>
        <end position="1572"/>
    </location>
</feature>
<name>A0A084VL53_ANOSI</name>
<feature type="domain" description="Rap-GAP" evidence="6">
    <location>
        <begin position="658"/>
        <end position="875"/>
    </location>
</feature>
<reference evidence="9" key="2">
    <citation type="submission" date="2020-05" db="UniProtKB">
        <authorList>
            <consortium name="EnsemblMetazoa"/>
        </authorList>
    </citation>
    <scope>IDENTIFICATION</scope>
</reference>
<dbReference type="PROSITE" id="PS50085">
    <property type="entry name" value="RAPGAP"/>
    <property type="match status" value="1"/>
</dbReference>
<dbReference type="GO" id="GO:0005096">
    <property type="term" value="F:GTPase activator activity"/>
    <property type="evidence" value="ECO:0007669"/>
    <property type="project" value="UniProtKB-KW"/>
</dbReference>
<feature type="region of interest" description="Disordered" evidence="5">
    <location>
        <begin position="1329"/>
        <end position="1448"/>
    </location>
</feature>
<feature type="compositionally biased region" description="Low complexity" evidence="5">
    <location>
        <begin position="39"/>
        <end position="63"/>
    </location>
</feature>
<feature type="domain" description="PDZ" evidence="7">
    <location>
        <begin position="1013"/>
        <end position="1089"/>
    </location>
</feature>
<feature type="compositionally biased region" description="Gly residues" evidence="5">
    <location>
        <begin position="1118"/>
        <end position="1134"/>
    </location>
</feature>
<dbReference type="CDD" id="cd06745">
    <property type="entry name" value="PDZ_SIPA1-like"/>
    <property type="match status" value="1"/>
</dbReference>
<dbReference type="PANTHER" id="PTHR15711:SF22">
    <property type="entry name" value="RAP-GAP DOMAIN-CONTAINING PROTEIN"/>
    <property type="match status" value="1"/>
</dbReference>
<proteinExistence type="predicted"/>
<feature type="region of interest" description="Disordered" evidence="5">
    <location>
        <begin position="1118"/>
        <end position="1310"/>
    </location>
</feature>
<evidence type="ECO:0000256" key="1">
    <source>
        <dbReference type="ARBA" id="ARBA00022468"/>
    </source>
</evidence>
<feature type="region of interest" description="Disordered" evidence="5">
    <location>
        <begin position="39"/>
        <end position="99"/>
    </location>
</feature>
<evidence type="ECO:0000256" key="4">
    <source>
        <dbReference type="SAM" id="Coils"/>
    </source>
</evidence>
<dbReference type="EMBL" id="KE524970">
    <property type="protein sequence ID" value="KFB38697.1"/>
    <property type="molecule type" value="Genomic_DNA"/>
</dbReference>
<dbReference type="InterPro" id="IPR000331">
    <property type="entry name" value="Rap/Ran_GAP_dom"/>
</dbReference>
<dbReference type="OrthoDB" id="2499658at2759"/>
<feature type="compositionally biased region" description="Low complexity" evidence="5">
    <location>
        <begin position="317"/>
        <end position="333"/>
    </location>
</feature>
<feature type="compositionally biased region" description="Low complexity" evidence="5">
    <location>
        <begin position="415"/>
        <end position="429"/>
    </location>
</feature>
<evidence type="ECO:0000256" key="2">
    <source>
        <dbReference type="ARBA" id="ARBA00022553"/>
    </source>
</evidence>
<feature type="coiled-coil region" evidence="4">
    <location>
        <begin position="1714"/>
        <end position="1748"/>
    </location>
</feature>
<dbReference type="Gene3D" id="6.10.140.210">
    <property type="match status" value="1"/>
</dbReference>
<dbReference type="OMA" id="KPPRAME"/>
<evidence type="ECO:0000256" key="5">
    <source>
        <dbReference type="SAM" id="MobiDB-lite"/>
    </source>
</evidence>
<feature type="compositionally biased region" description="Low complexity" evidence="5">
    <location>
        <begin position="1298"/>
        <end position="1310"/>
    </location>
</feature>
<dbReference type="PANTHER" id="PTHR15711">
    <property type="entry name" value="RAP GTPASE-ACTIVATING PROTEIN"/>
    <property type="match status" value="1"/>
</dbReference>